<feature type="transmembrane region" description="Helical" evidence="7">
    <location>
        <begin position="146"/>
        <end position="166"/>
    </location>
</feature>
<protein>
    <recommendedName>
        <fullName evidence="7">TRAP transporter large permease protein</fullName>
    </recommendedName>
</protein>
<feature type="transmembrane region" description="Helical" evidence="7">
    <location>
        <begin position="178"/>
        <end position="199"/>
    </location>
</feature>
<dbReference type="STRING" id="1122209.SAMN02745752_01999"/>
<keyword evidence="6 7" id="KW-0472">Membrane</keyword>
<evidence type="ECO:0000256" key="2">
    <source>
        <dbReference type="ARBA" id="ARBA00022475"/>
    </source>
</evidence>
<evidence type="ECO:0000256" key="7">
    <source>
        <dbReference type="RuleBase" id="RU369079"/>
    </source>
</evidence>
<dbReference type="RefSeq" id="WP_072326318.1">
    <property type="nucleotide sequence ID" value="NZ_FPJW01000007.1"/>
</dbReference>
<feature type="transmembrane region" description="Helical" evidence="7">
    <location>
        <begin position="351"/>
        <end position="368"/>
    </location>
</feature>
<dbReference type="PANTHER" id="PTHR33362:SF7">
    <property type="entry name" value="SLL1103 PROTEIN"/>
    <property type="match status" value="1"/>
</dbReference>
<dbReference type="Pfam" id="PF06808">
    <property type="entry name" value="DctM"/>
    <property type="match status" value="1"/>
</dbReference>
<dbReference type="GO" id="GO:0005886">
    <property type="term" value="C:plasma membrane"/>
    <property type="evidence" value="ECO:0007669"/>
    <property type="project" value="UniProtKB-SubCell"/>
</dbReference>
<evidence type="ECO:0000256" key="5">
    <source>
        <dbReference type="ARBA" id="ARBA00022989"/>
    </source>
</evidence>
<evidence type="ECO:0000313" key="10">
    <source>
        <dbReference type="Proteomes" id="UP000182350"/>
    </source>
</evidence>
<proteinExistence type="inferred from homology"/>
<feature type="transmembrane region" description="Helical" evidence="7">
    <location>
        <begin position="289"/>
        <end position="306"/>
    </location>
</feature>
<feature type="transmembrane region" description="Helical" evidence="7">
    <location>
        <begin position="326"/>
        <end position="344"/>
    </location>
</feature>
<organism evidence="9 10">
    <name type="scientific">Marinospirillum alkaliphilum DSM 21637</name>
    <dbReference type="NCBI Taxonomy" id="1122209"/>
    <lineage>
        <taxon>Bacteria</taxon>
        <taxon>Pseudomonadati</taxon>
        <taxon>Pseudomonadota</taxon>
        <taxon>Gammaproteobacteria</taxon>
        <taxon>Oceanospirillales</taxon>
        <taxon>Oceanospirillaceae</taxon>
        <taxon>Marinospirillum</taxon>
    </lineage>
</organism>
<comment type="function">
    <text evidence="7">Part of the tripartite ATP-independent periplasmic (TRAP) transport system.</text>
</comment>
<dbReference type="AlphaFoldDB" id="A0A1K1XYF3"/>
<dbReference type="PIRSF" id="PIRSF006066">
    <property type="entry name" value="HI0050"/>
    <property type="match status" value="1"/>
</dbReference>
<sequence length="446" mass="47715">MFAEYSLPILMVVCLLLGIFTGYPVAFVLGGLAILFAFIGDIPLPFMGMVGSRIYGGVIENWLYIAIPLFVFMGLMLEKSGVASRLLLTLQRLFGRVRGGLAISVALLGIVMAASTGIVGASVVMLGMLALPVMLKQKYKEEMACGVIAASGTLGILIPPSIMLVLMGSIMQVSVGALFKAALIPGLMLGGLYILYLLVTGYLKPDWMPLADKEDVSTDTTPLPLALLRDLVGPVFLMVAVLGSIMAGIATPTEAAAIGALGAILLAVVGRKMNYITLRDVCYDTAKSTAMIVFIVIAATAFSLVFKRLGGDYLIMDLVSATGLGPYGLLLAIMLMIFILGFFLEWIEISYVVLPLLLPVIGLLDFGMSAQATLVWFAILMAINLQTSFLTPPFGYALFYLKGITEGQVKITTIYKSIIPYVLLQLTGLLLCILFPAIVLWLPGLL</sequence>
<dbReference type="InterPro" id="IPR004681">
    <property type="entry name" value="TRAP_DctM"/>
</dbReference>
<reference evidence="9 10" key="1">
    <citation type="submission" date="2016-11" db="EMBL/GenBank/DDBJ databases">
        <authorList>
            <person name="Jaros S."/>
            <person name="Januszkiewicz K."/>
            <person name="Wedrychowicz H."/>
        </authorList>
    </citation>
    <scope>NUCLEOTIDE SEQUENCE [LARGE SCALE GENOMIC DNA]</scope>
    <source>
        <strain evidence="9 10">DSM 21637</strain>
    </source>
</reference>
<evidence type="ECO:0000259" key="8">
    <source>
        <dbReference type="Pfam" id="PF06808"/>
    </source>
</evidence>
<feature type="domain" description="TRAP C4-dicarboxylate transport system permease DctM subunit" evidence="8">
    <location>
        <begin position="12"/>
        <end position="438"/>
    </location>
</feature>
<feature type="transmembrane region" description="Helical" evidence="7">
    <location>
        <begin position="12"/>
        <end position="39"/>
    </location>
</feature>
<keyword evidence="10" id="KW-1185">Reference proteome</keyword>
<comment type="subunit">
    <text evidence="7">The complex comprises the extracytoplasmic solute receptor protein and the two transmembrane proteins.</text>
</comment>
<dbReference type="Proteomes" id="UP000182350">
    <property type="component" value="Unassembled WGS sequence"/>
</dbReference>
<gene>
    <name evidence="9" type="ORF">SAMN02745752_01999</name>
</gene>
<feature type="transmembrane region" description="Helical" evidence="7">
    <location>
        <begin position="422"/>
        <end position="442"/>
    </location>
</feature>
<dbReference type="InterPro" id="IPR010656">
    <property type="entry name" value="DctM"/>
</dbReference>
<name>A0A1K1XYF3_9GAMM</name>
<dbReference type="GO" id="GO:0022857">
    <property type="term" value="F:transmembrane transporter activity"/>
    <property type="evidence" value="ECO:0007669"/>
    <property type="project" value="UniProtKB-UniRule"/>
</dbReference>
<keyword evidence="5 7" id="KW-1133">Transmembrane helix</keyword>
<comment type="subcellular location">
    <subcellularLocation>
        <location evidence="1 7">Cell inner membrane</location>
        <topology evidence="1 7">Multi-pass membrane protein</topology>
    </subcellularLocation>
</comment>
<accession>A0A1K1XYF3</accession>
<dbReference type="NCBIfam" id="TIGR00786">
    <property type="entry name" value="dctM"/>
    <property type="match status" value="1"/>
</dbReference>
<evidence type="ECO:0000256" key="6">
    <source>
        <dbReference type="ARBA" id="ARBA00023136"/>
    </source>
</evidence>
<comment type="similarity">
    <text evidence="7">Belongs to the TRAP transporter large permease family.</text>
</comment>
<dbReference type="EMBL" id="FPJW01000007">
    <property type="protein sequence ID" value="SFX54068.1"/>
    <property type="molecule type" value="Genomic_DNA"/>
</dbReference>
<keyword evidence="4 7" id="KW-0812">Transmembrane</keyword>
<feature type="transmembrane region" description="Helical" evidence="7">
    <location>
        <begin position="374"/>
        <end position="401"/>
    </location>
</feature>
<keyword evidence="2" id="KW-1003">Cell membrane</keyword>
<dbReference type="OrthoDB" id="9796052at2"/>
<keyword evidence="3 7" id="KW-0997">Cell inner membrane</keyword>
<evidence type="ECO:0000256" key="4">
    <source>
        <dbReference type="ARBA" id="ARBA00022692"/>
    </source>
</evidence>
<evidence type="ECO:0000256" key="3">
    <source>
        <dbReference type="ARBA" id="ARBA00022519"/>
    </source>
</evidence>
<keyword evidence="7" id="KW-0813">Transport</keyword>
<dbReference type="PANTHER" id="PTHR33362">
    <property type="entry name" value="SIALIC ACID TRAP TRANSPORTER PERMEASE PROTEIN SIAT-RELATED"/>
    <property type="match status" value="1"/>
</dbReference>
<feature type="transmembrane region" description="Helical" evidence="7">
    <location>
        <begin position="59"/>
        <end position="78"/>
    </location>
</feature>
<evidence type="ECO:0000256" key="1">
    <source>
        <dbReference type="ARBA" id="ARBA00004429"/>
    </source>
</evidence>
<feature type="transmembrane region" description="Helical" evidence="7">
    <location>
        <begin position="235"/>
        <end position="268"/>
    </location>
</feature>
<feature type="transmembrane region" description="Helical" evidence="7">
    <location>
        <begin position="99"/>
        <end position="126"/>
    </location>
</feature>
<evidence type="ECO:0000313" key="9">
    <source>
        <dbReference type="EMBL" id="SFX54068.1"/>
    </source>
</evidence>